<proteinExistence type="predicted"/>
<comment type="caution">
    <text evidence="2">The sequence shown here is derived from an EMBL/GenBank/DDBJ whole genome shotgun (WGS) entry which is preliminary data.</text>
</comment>
<accession>A0A645J7E3</accession>
<reference evidence="2" key="1">
    <citation type="submission" date="2019-08" db="EMBL/GenBank/DDBJ databases">
        <authorList>
            <person name="Kucharzyk K."/>
            <person name="Murdoch R.W."/>
            <person name="Higgins S."/>
            <person name="Loffler F."/>
        </authorList>
    </citation>
    <scope>NUCLEOTIDE SEQUENCE</scope>
</reference>
<organism evidence="2">
    <name type="scientific">bioreactor metagenome</name>
    <dbReference type="NCBI Taxonomy" id="1076179"/>
    <lineage>
        <taxon>unclassified sequences</taxon>
        <taxon>metagenomes</taxon>
        <taxon>ecological metagenomes</taxon>
    </lineage>
</organism>
<protein>
    <submittedName>
        <fullName evidence="2">Uncharacterized protein</fullName>
    </submittedName>
</protein>
<dbReference type="AlphaFoldDB" id="A0A645J7E3"/>
<evidence type="ECO:0000313" key="2">
    <source>
        <dbReference type="EMBL" id="MPN59635.1"/>
    </source>
</evidence>
<gene>
    <name evidence="2" type="ORF">SDC9_207356</name>
</gene>
<name>A0A645J7E3_9ZZZZ</name>
<dbReference type="EMBL" id="VSSQ01133880">
    <property type="protein sequence ID" value="MPN59635.1"/>
    <property type="molecule type" value="Genomic_DNA"/>
</dbReference>
<sequence length="61" mass="6188">MAVGAHWGGGQDFSPAGGQQGADVVGVRYAGFDRDGRWIVAGEVRGVDVEAADLTAGAQLD</sequence>
<feature type="compositionally biased region" description="Gly residues" evidence="1">
    <location>
        <begin position="1"/>
        <end position="11"/>
    </location>
</feature>
<feature type="region of interest" description="Disordered" evidence="1">
    <location>
        <begin position="1"/>
        <end position="20"/>
    </location>
</feature>
<evidence type="ECO:0000256" key="1">
    <source>
        <dbReference type="SAM" id="MobiDB-lite"/>
    </source>
</evidence>